<dbReference type="Pfam" id="PF00573">
    <property type="entry name" value="Ribosomal_L4"/>
    <property type="match status" value="1"/>
</dbReference>
<dbReference type="GO" id="GO:0006412">
    <property type="term" value="P:translation"/>
    <property type="evidence" value="ECO:0007669"/>
    <property type="project" value="UniProtKB-UniRule"/>
</dbReference>
<dbReference type="GO" id="GO:0003735">
    <property type="term" value="F:structural constituent of ribosome"/>
    <property type="evidence" value="ECO:0007669"/>
    <property type="project" value="InterPro"/>
</dbReference>
<dbReference type="InterPro" id="IPR013005">
    <property type="entry name" value="Ribosomal_uL4-like"/>
</dbReference>
<dbReference type="Proteomes" id="UP001302316">
    <property type="component" value="Unassembled WGS sequence"/>
</dbReference>
<dbReference type="PANTHER" id="PTHR10746:SF6">
    <property type="entry name" value="LARGE RIBOSOMAL SUBUNIT PROTEIN UL4M"/>
    <property type="match status" value="1"/>
</dbReference>
<evidence type="ECO:0000256" key="8">
    <source>
        <dbReference type="SAM" id="MobiDB-lite"/>
    </source>
</evidence>
<evidence type="ECO:0000256" key="1">
    <source>
        <dbReference type="ARBA" id="ARBA00010528"/>
    </source>
</evidence>
<comment type="similarity">
    <text evidence="1 7">Belongs to the universal ribosomal protein uL4 family.</text>
</comment>
<keyword evidence="5 7" id="KW-0687">Ribonucleoprotein</keyword>
<comment type="function">
    <text evidence="7">One of the primary rRNA binding proteins, this protein initially binds near the 5'-end of the 23S rRNA. It is important during the early stages of 50S assembly. It makes multiple contacts with different domains of the 23S rRNA in the assembled 50S subunit and ribosome.</text>
</comment>
<dbReference type="NCBIfam" id="TIGR03953">
    <property type="entry name" value="rplD_bact"/>
    <property type="match status" value="1"/>
</dbReference>
<dbReference type="FunFam" id="3.40.1370.10:FF:000001">
    <property type="entry name" value="50S ribosomal protein L4"/>
    <property type="match status" value="1"/>
</dbReference>
<feature type="compositionally biased region" description="Basic residues" evidence="8">
    <location>
        <begin position="57"/>
        <end position="68"/>
    </location>
</feature>
<organism evidence="9 10">
    <name type="scientific">Natronospira elongata</name>
    <dbReference type="NCBI Taxonomy" id="3110268"/>
    <lineage>
        <taxon>Bacteria</taxon>
        <taxon>Pseudomonadati</taxon>
        <taxon>Pseudomonadota</taxon>
        <taxon>Gammaproteobacteria</taxon>
        <taxon>Natronospirales</taxon>
        <taxon>Natronospiraceae</taxon>
        <taxon>Natronospira</taxon>
    </lineage>
</organism>
<dbReference type="GO" id="GO:0005840">
    <property type="term" value="C:ribosome"/>
    <property type="evidence" value="ECO:0007669"/>
    <property type="project" value="UniProtKB-KW"/>
</dbReference>
<name>A0AAP6JEN6_9GAMM</name>
<keyword evidence="2 7" id="KW-0699">rRNA-binding</keyword>
<dbReference type="InterPro" id="IPR023574">
    <property type="entry name" value="Ribosomal_uL4_dom_sf"/>
</dbReference>
<comment type="function">
    <text evidence="7">Forms part of the polypeptide exit tunnel.</text>
</comment>
<keyword evidence="4 7" id="KW-0689">Ribosomal protein</keyword>
<comment type="subunit">
    <text evidence="7">Part of the 50S ribosomal subunit.</text>
</comment>
<dbReference type="RefSeq" id="WP_346050822.1">
    <property type="nucleotide sequence ID" value="NZ_JAYGII010000007.1"/>
</dbReference>
<dbReference type="GO" id="GO:0019843">
    <property type="term" value="F:rRNA binding"/>
    <property type="evidence" value="ECO:0007669"/>
    <property type="project" value="UniProtKB-UniRule"/>
</dbReference>
<reference evidence="9 10" key="1">
    <citation type="submission" date="2023-12" db="EMBL/GenBank/DDBJ databases">
        <title>Whole-genome sequencing of halo(alkali)philic microorganisms from hypersaline lakes.</title>
        <authorList>
            <person name="Sorokin D.Y."/>
            <person name="Merkel A.Y."/>
            <person name="Messina E."/>
            <person name="Yakimov M."/>
        </authorList>
    </citation>
    <scope>NUCLEOTIDE SEQUENCE [LARGE SCALE GENOMIC DNA]</scope>
    <source>
        <strain evidence="9 10">AB-CW1</strain>
    </source>
</reference>
<gene>
    <name evidence="7 9" type="primary">rplD</name>
    <name evidence="9" type="ORF">VCB98_05060</name>
</gene>
<dbReference type="InterPro" id="IPR002136">
    <property type="entry name" value="Ribosomal_uL4"/>
</dbReference>
<proteinExistence type="inferred from homology"/>
<feature type="region of interest" description="Disordered" evidence="8">
    <location>
        <begin position="45"/>
        <end position="69"/>
    </location>
</feature>
<protein>
    <recommendedName>
        <fullName evidence="6 7">Large ribosomal subunit protein uL4</fullName>
    </recommendedName>
</protein>
<dbReference type="AlphaFoldDB" id="A0AAP6JEN6"/>
<dbReference type="GO" id="GO:1990904">
    <property type="term" value="C:ribonucleoprotein complex"/>
    <property type="evidence" value="ECO:0007669"/>
    <property type="project" value="UniProtKB-KW"/>
</dbReference>
<evidence type="ECO:0000256" key="4">
    <source>
        <dbReference type="ARBA" id="ARBA00022980"/>
    </source>
</evidence>
<comment type="caution">
    <text evidence="9">The sequence shown here is derived from an EMBL/GenBank/DDBJ whole genome shotgun (WGS) entry which is preliminary data.</text>
</comment>
<evidence type="ECO:0000256" key="5">
    <source>
        <dbReference type="ARBA" id="ARBA00023274"/>
    </source>
</evidence>
<keyword evidence="10" id="KW-1185">Reference proteome</keyword>
<evidence type="ECO:0000256" key="6">
    <source>
        <dbReference type="ARBA" id="ARBA00035244"/>
    </source>
</evidence>
<keyword evidence="3 7" id="KW-0694">RNA-binding</keyword>
<dbReference type="SUPFAM" id="SSF52166">
    <property type="entry name" value="Ribosomal protein L4"/>
    <property type="match status" value="1"/>
</dbReference>
<dbReference type="Gene3D" id="3.40.1370.10">
    <property type="match status" value="1"/>
</dbReference>
<dbReference type="HAMAP" id="MF_01328_B">
    <property type="entry name" value="Ribosomal_uL4_B"/>
    <property type="match status" value="1"/>
</dbReference>
<dbReference type="PANTHER" id="PTHR10746">
    <property type="entry name" value="50S RIBOSOMAL PROTEIN L4"/>
    <property type="match status" value="1"/>
</dbReference>
<evidence type="ECO:0000256" key="2">
    <source>
        <dbReference type="ARBA" id="ARBA00022730"/>
    </source>
</evidence>
<evidence type="ECO:0000313" key="9">
    <source>
        <dbReference type="EMBL" id="MEA5445191.1"/>
    </source>
</evidence>
<accession>A0AAP6JEN6</accession>
<evidence type="ECO:0000256" key="7">
    <source>
        <dbReference type="HAMAP-Rule" id="MF_01328"/>
    </source>
</evidence>
<sequence>MELQVQKASGQDKLTVSEETFGRDFNESLVHQVVVAHLAAARAGTRGQKTRAEVRGGGRKPWRQKGTGRARAGSIRSPIWRGGGKIFAARPQDYTQKVNKKMYRAAIRSILSELVRQGRLVVMEDFQIDEPKTRALVGRLKELDLENVLIVTEDVTEALYLAARNLPAVDVRDTAAIDPVSLVGFDKVLVTVPALRQIEEWLS</sequence>
<evidence type="ECO:0000313" key="10">
    <source>
        <dbReference type="Proteomes" id="UP001302316"/>
    </source>
</evidence>
<evidence type="ECO:0000256" key="3">
    <source>
        <dbReference type="ARBA" id="ARBA00022884"/>
    </source>
</evidence>
<dbReference type="EMBL" id="JAYGII010000007">
    <property type="protein sequence ID" value="MEA5445191.1"/>
    <property type="molecule type" value="Genomic_DNA"/>
</dbReference>